<evidence type="ECO:0000313" key="2">
    <source>
        <dbReference type="Proteomes" id="UP000198515"/>
    </source>
</evidence>
<sequence>MARYRKMLFALCLSLLMVAVVVGYYFWHRHYIQPFLCQVSFIEHHSDETLYLWLNYTVDGDTGMLSINGRLKSDPTKTIDRKIFFQVERTDRIYHLKSVRNMKFPDDNVSDSWLEKYVPLFFIYSDESVYTRIKKQDNHNYLFIFGTLPTYVCHASKMES</sequence>
<reference evidence="2" key="1">
    <citation type="submission" date="2016-08" db="EMBL/GenBank/DDBJ databases">
        <authorList>
            <person name="Varghese N."/>
            <person name="Submissions Spin"/>
        </authorList>
    </citation>
    <scope>NUCLEOTIDE SEQUENCE [LARGE SCALE GENOMIC DNA]</scope>
    <source>
        <strain evidence="2">REICA_142</strain>
    </source>
</reference>
<protein>
    <submittedName>
        <fullName evidence="1">FidL-like putative membrane protein</fullName>
    </submittedName>
</protein>
<dbReference type="AlphaFoldDB" id="A0A1C4DS21"/>
<dbReference type="Proteomes" id="UP000198515">
    <property type="component" value="Unassembled WGS sequence"/>
</dbReference>
<proteinExistence type="predicted"/>
<evidence type="ECO:0000313" key="1">
    <source>
        <dbReference type="EMBL" id="SCC34137.1"/>
    </source>
</evidence>
<name>A0A1C4DS21_9ENTR</name>
<dbReference type="RefSeq" id="WP_090135883.1">
    <property type="nucleotide sequence ID" value="NZ_FMBC01000018.1"/>
</dbReference>
<organism evidence="1 2">
    <name type="scientific">Kosakonia oryziphila</name>
    <dbReference type="NCBI Taxonomy" id="1005667"/>
    <lineage>
        <taxon>Bacteria</taxon>
        <taxon>Pseudomonadati</taxon>
        <taxon>Pseudomonadota</taxon>
        <taxon>Gammaproteobacteria</taxon>
        <taxon>Enterobacterales</taxon>
        <taxon>Enterobacteriaceae</taxon>
        <taxon>Kosakonia</taxon>
    </lineage>
</organism>
<dbReference type="EMBL" id="FMBC01000018">
    <property type="protein sequence ID" value="SCC34137.1"/>
    <property type="molecule type" value="Genomic_DNA"/>
</dbReference>
<gene>
    <name evidence="1" type="ORF">GA0061070_101825</name>
</gene>
<accession>A0A1C4DS21</accession>
<dbReference type="OrthoDB" id="6606088at2"/>
<keyword evidence="2" id="KW-1185">Reference proteome</keyword>